<accession>A0AA41YNJ4</accession>
<dbReference type="SUPFAM" id="SSF51294">
    <property type="entry name" value="Hedgehog/intein (Hint) domain"/>
    <property type="match status" value="1"/>
</dbReference>
<keyword evidence="3" id="KW-1185">Reference proteome</keyword>
<dbReference type="InterPro" id="IPR036844">
    <property type="entry name" value="Hint_dom_sf"/>
</dbReference>
<organism evidence="2 3">
    <name type="scientific">Limobrevibacterium gyesilva</name>
    <dbReference type="NCBI Taxonomy" id="2991712"/>
    <lineage>
        <taxon>Bacteria</taxon>
        <taxon>Pseudomonadati</taxon>
        <taxon>Pseudomonadota</taxon>
        <taxon>Alphaproteobacteria</taxon>
        <taxon>Acetobacterales</taxon>
        <taxon>Acetobacteraceae</taxon>
        <taxon>Limobrevibacterium</taxon>
    </lineage>
</organism>
<dbReference type="Proteomes" id="UP001165679">
    <property type="component" value="Unassembled WGS sequence"/>
</dbReference>
<feature type="domain" description="Hedgehog/Intein (Hint)" evidence="1">
    <location>
        <begin position="25"/>
        <end position="145"/>
    </location>
</feature>
<evidence type="ECO:0000259" key="1">
    <source>
        <dbReference type="Pfam" id="PF13403"/>
    </source>
</evidence>
<sequence length="313" mass="31451">MTNKAIGPARAAPAQEAAAASGGLRAGTRIATPLGQVPVEALTVGDAVLTPAGKVRRVVGIGRRGPGQPPVRVAAGALADGLPRRDLVLAPGQAVLLPDGDSVVAVPALLLVNGASITEAAGEAADIQVELKQPDGLLAEGQPVEYPGAVPGGGAAIAAPLVRIRRRIDARAGVVPGELAGILGRVAADRLSGWAHDRGNPGRPVLLEVAVNGDVVGAVLADHPRADLEAVTGSPARGYIFALPAPLAGDRRHLISVRRAQDGAELPGSPALLDQAPSAAALLAGLRADDAAAATDLAMFLTAQIDRLRAARR</sequence>
<reference evidence="2" key="2">
    <citation type="submission" date="2022-10" db="EMBL/GenBank/DDBJ databases">
        <authorList>
            <person name="Trinh H.N."/>
        </authorList>
    </citation>
    <scope>NUCLEOTIDE SEQUENCE</scope>
    <source>
        <strain evidence="2">RN2-1</strain>
    </source>
</reference>
<evidence type="ECO:0000313" key="2">
    <source>
        <dbReference type="EMBL" id="MCW3477194.1"/>
    </source>
</evidence>
<dbReference type="RefSeq" id="WP_264716125.1">
    <property type="nucleotide sequence ID" value="NZ_JAPDNT010000031.1"/>
</dbReference>
<protein>
    <submittedName>
        <fullName evidence="2">Hint domain-containing protein</fullName>
    </submittedName>
</protein>
<name>A0AA41YNJ4_9PROT</name>
<dbReference type="InterPro" id="IPR028992">
    <property type="entry name" value="Hedgehog/Intein_dom"/>
</dbReference>
<proteinExistence type="predicted"/>
<dbReference type="EMBL" id="JAPDNT010000031">
    <property type="protein sequence ID" value="MCW3477194.1"/>
    <property type="molecule type" value="Genomic_DNA"/>
</dbReference>
<gene>
    <name evidence="2" type="ORF">OL599_21715</name>
</gene>
<evidence type="ECO:0000313" key="3">
    <source>
        <dbReference type="Proteomes" id="UP001165679"/>
    </source>
</evidence>
<dbReference type="Pfam" id="PF13403">
    <property type="entry name" value="Hint_2"/>
    <property type="match status" value="1"/>
</dbReference>
<dbReference type="AlphaFoldDB" id="A0AA41YNJ4"/>
<comment type="caution">
    <text evidence="2">The sequence shown here is derived from an EMBL/GenBank/DDBJ whole genome shotgun (WGS) entry which is preliminary data.</text>
</comment>
<reference evidence="2" key="1">
    <citation type="submission" date="2022-09" db="EMBL/GenBank/DDBJ databases">
        <title>Rhodovastum sp. nov. RN2-1 isolated from soil in Seongnam, South Korea.</title>
        <authorList>
            <person name="Le N.T."/>
        </authorList>
    </citation>
    <scope>NUCLEOTIDE SEQUENCE</scope>
    <source>
        <strain evidence="2">RN2-1</strain>
    </source>
</reference>